<sequence length="163" mass="18345">MAKLALFAYTLTAIVAFSEVSAFKTPISTTTIEDSGDGTLAGSLDYPMRGSQKHCRSEIPIQQVNHCQMHLTQGIISNDKPKMVVNRRQRPQPQKHLLQCCAQLKKVSKRCQCHAIQQAYDKARREGGVLEMRQMLSKAQRLPNICRLEVPECPLVFHLDSVI</sequence>
<dbReference type="EMBL" id="CM042018">
    <property type="protein sequence ID" value="KAI3828312.1"/>
    <property type="molecule type" value="Genomic_DNA"/>
</dbReference>
<proteinExistence type="predicted"/>
<comment type="caution">
    <text evidence="1">The sequence shown here is derived from an EMBL/GenBank/DDBJ whole genome shotgun (WGS) entry which is preliminary data.</text>
</comment>
<keyword evidence="2" id="KW-1185">Reference proteome</keyword>
<reference evidence="1 2" key="2">
    <citation type="journal article" date="2022" name="Mol. Ecol. Resour.">
        <title>The genomes of chicory, endive, great burdock and yacon provide insights into Asteraceae paleo-polyploidization history and plant inulin production.</title>
        <authorList>
            <person name="Fan W."/>
            <person name="Wang S."/>
            <person name="Wang H."/>
            <person name="Wang A."/>
            <person name="Jiang F."/>
            <person name="Liu H."/>
            <person name="Zhao H."/>
            <person name="Xu D."/>
            <person name="Zhang Y."/>
        </authorList>
    </citation>
    <scope>NUCLEOTIDE SEQUENCE [LARGE SCALE GENOMIC DNA]</scope>
    <source>
        <strain evidence="2">cv. Yunnan</strain>
        <tissue evidence="1">Leaves</tissue>
    </source>
</reference>
<evidence type="ECO:0000313" key="1">
    <source>
        <dbReference type="EMBL" id="KAI3828312.1"/>
    </source>
</evidence>
<evidence type="ECO:0000313" key="2">
    <source>
        <dbReference type="Proteomes" id="UP001056120"/>
    </source>
</evidence>
<dbReference type="Proteomes" id="UP001056120">
    <property type="component" value="Linkage Group LG01"/>
</dbReference>
<reference evidence="2" key="1">
    <citation type="journal article" date="2022" name="Mol. Ecol. Resour.">
        <title>The genomes of chicory, endive, great burdock and yacon provide insights into Asteraceae palaeo-polyploidization history and plant inulin production.</title>
        <authorList>
            <person name="Fan W."/>
            <person name="Wang S."/>
            <person name="Wang H."/>
            <person name="Wang A."/>
            <person name="Jiang F."/>
            <person name="Liu H."/>
            <person name="Zhao H."/>
            <person name="Xu D."/>
            <person name="Zhang Y."/>
        </authorList>
    </citation>
    <scope>NUCLEOTIDE SEQUENCE [LARGE SCALE GENOMIC DNA]</scope>
    <source>
        <strain evidence="2">cv. Yunnan</strain>
    </source>
</reference>
<accession>A0ACB9K7S3</accession>
<name>A0ACB9K7S3_9ASTR</name>
<protein>
    <submittedName>
        <fullName evidence="1">Uncharacterized protein</fullName>
    </submittedName>
</protein>
<organism evidence="1 2">
    <name type="scientific">Smallanthus sonchifolius</name>
    <dbReference type="NCBI Taxonomy" id="185202"/>
    <lineage>
        <taxon>Eukaryota</taxon>
        <taxon>Viridiplantae</taxon>
        <taxon>Streptophyta</taxon>
        <taxon>Embryophyta</taxon>
        <taxon>Tracheophyta</taxon>
        <taxon>Spermatophyta</taxon>
        <taxon>Magnoliopsida</taxon>
        <taxon>eudicotyledons</taxon>
        <taxon>Gunneridae</taxon>
        <taxon>Pentapetalae</taxon>
        <taxon>asterids</taxon>
        <taxon>campanulids</taxon>
        <taxon>Asterales</taxon>
        <taxon>Asteraceae</taxon>
        <taxon>Asteroideae</taxon>
        <taxon>Heliantheae alliance</taxon>
        <taxon>Millerieae</taxon>
        <taxon>Smallanthus</taxon>
    </lineage>
</organism>
<gene>
    <name evidence="1" type="ORF">L1987_02412</name>
</gene>